<accession>A0A1I7H424</accession>
<dbReference type="AlphaFoldDB" id="A0A1I7H424"/>
<evidence type="ECO:0000259" key="4">
    <source>
        <dbReference type="PROSITE" id="PS50987"/>
    </source>
</evidence>
<dbReference type="InterPro" id="IPR001845">
    <property type="entry name" value="HTH_ArsR_DNA-bd_dom"/>
</dbReference>
<keyword evidence="3" id="KW-0804">Transcription</keyword>
<name>A0A1I7H424_9PROT</name>
<dbReference type="InterPro" id="IPR036390">
    <property type="entry name" value="WH_DNA-bd_sf"/>
</dbReference>
<dbReference type="EMBL" id="FPBL01000004">
    <property type="protein sequence ID" value="SFU55445.1"/>
    <property type="molecule type" value="Genomic_DNA"/>
</dbReference>
<dbReference type="PANTHER" id="PTHR43132">
    <property type="entry name" value="ARSENICAL RESISTANCE OPERON REPRESSOR ARSR-RELATED"/>
    <property type="match status" value="1"/>
</dbReference>
<evidence type="ECO:0000256" key="3">
    <source>
        <dbReference type="ARBA" id="ARBA00023163"/>
    </source>
</evidence>
<evidence type="ECO:0000313" key="5">
    <source>
        <dbReference type="EMBL" id="SFU55445.1"/>
    </source>
</evidence>
<dbReference type="InterPro" id="IPR036388">
    <property type="entry name" value="WH-like_DNA-bd_sf"/>
</dbReference>
<keyword evidence="1" id="KW-0805">Transcription regulation</keyword>
<dbReference type="InterPro" id="IPR051011">
    <property type="entry name" value="Metal_resp_trans_reg"/>
</dbReference>
<dbReference type="CDD" id="cd00090">
    <property type="entry name" value="HTH_ARSR"/>
    <property type="match status" value="1"/>
</dbReference>
<reference evidence="5 6" key="1">
    <citation type="submission" date="2016-10" db="EMBL/GenBank/DDBJ databases">
        <authorList>
            <person name="de Groot N.N."/>
        </authorList>
    </citation>
    <scope>NUCLEOTIDE SEQUENCE [LARGE SCALE GENOMIC DNA]</scope>
    <source>
        <strain evidence="5 6">Nm24</strain>
    </source>
</reference>
<dbReference type="PROSITE" id="PS50987">
    <property type="entry name" value="HTH_ARSR_2"/>
    <property type="match status" value="1"/>
</dbReference>
<dbReference type="OrthoDB" id="5297460at2"/>
<dbReference type="Proteomes" id="UP000183926">
    <property type="component" value="Unassembled WGS sequence"/>
</dbReference>
<gene>
    <name evidence="5" type="ORF">SAMN05216339_10441</name>
</gene>
<dbReference type="Pfam" id="PF12840">
    <property type="entry name" value="HTH_20"/>
    <property type="match status" value="1"/>
</dbReference>
<dbReference type="GO" id="GO:0003700">
    <property type="term" value="F:DNA-binding transcription factor activity"/>
    <property type="evidence" value="ECO:0007669"/>
    <property type="project" value="InterPro"/>
</dbReference>
<sequence>MSDVLRQFKASVFQALAHPTRIAIVEVLREGELSAGAIIEKLALEQANASQHLAVLRTKHVVVARKEGNQVFYTVRDPLLIEVLDILRCYFQAHIEESVTMFQELERMDRTESTEQ</sequence>
<dbReference type="InterPro" id="IPR011991">
    <property type="entry name" value="ArsR-like_HTH"/>
</dbReference>
<dbReference type="PANTHER" id="PTHR43132:SF2">
    <property type="entry name" value="ARSENICAL RESISTANCE OPERON REPRESSOR ARSR-RELATED"/>
    <property type="match status" value="1"/>
</dbReference>
<evidence type="ECO:0000256" key="2">
    <source>
        <dbReference type="ARBA" id="ARBA00023125"/>
    </source>
</evidence>
<protein>
    <submittedName>
        <fullName evidence="5">Transcriptional regulator, ArsR family</fullName>
    </submittedName>
</protein>
<dbReference type="SMART" id="SM00418">
    <property type="entry name" value="HTH_ARSR"/>
    <property type="match status" value="1"/>
</dbReference>
<dbReference type="NCBIfam" id="NF033788">
    <property type="entry name" value="HTH_metalloreg"/>
    <property type="match status" value="1"/>
</dbReference>
<organism evidence="5 6">
    <name type="scientific">Nitrosomonas eutropha</name>
    <dbReference type="NCBI Taxonomy" id="916"/>
    <lineage>
        <taxon>Bacteria</taxon>
        <taxon>Pseudomonadati</taxon>
        <taxon>Pseudomonadota</taxon>
        <taxon>Betaproteobacteria</taxon>
        <taxon>Nitrosomonadales</taxon>
        <taxon>Nitrosomonadaceae</taxon>
        <taxon>Nitrosomonas</taxon>
    </lineage>
</organism>
<dbReference type="GO" id="GO:0003677">
    <property type="term" value="F:DNA binding"/>
    <property type="evidence" value="ECO:0007669"/>
    <property type="project" value="UniProtKB-KW"/>
</dbReference>
<dbReference type="SUPFAM" id="SSF46785">
    <property type="entry name" value="Winged helix' DNA-binding domain"/>
    <property type="match status" value="1"/>
</dbReference>
<feature type="domain" description="HTH arsR-type" evidence="4">
    <location>
        <begin position="1"/>
        <end position="95"/>
    </location>
</feature>
<dbReference type="RefSeq" id="WP_074927902.1">
    <property type="nucleotide sequence ID" value="NZ_FPBL01000004.1"/>
</dbReference>
<evidence type="ECO:0000256" key="1">
    <source>
        <dbReference type="ARBA" id="ARBA00023015"/>
    </source>
</evidence>
<dbReference type="PRINTS" id="PR00778">
    <property type="entry name" value="HTHARSR"/>
</dbReference>
<evidence type="ECO:0000313" key="6">
    <source>
        <dbReference type="Proteomes" id="UP000183926"/>
    </source>
</evidence>
<proteinExistence type="predicted"/>
<keyword evidence="2" id="KW-0238">DNA-binding</keyword>
<dbReference type="Gene3D" id="1.10.10.10">
    <property type="entry name" value="Winged helix-like DNA-binding domain superfamily/Winged helix DNA-binding domain"/>
    <property type="match status" value="1"/>
</dbReference>